<reference evidence="3" key="1">
    <citation type="submission" date="2016-06" db="UniProtKB">
        <authorList>
            <consortium name="WormBaseParasite"/>
        </authorList>
    </citation>
    <scope>IDENTIFICATION</scope>
</reference>
<dbReference type="WBParaSite" id="SSLN_0000165301-mRNA-1">
    <property type="protein sequence ID" value="SSLN_0000165301-mRNA-1"/>
    <property type="gene ID" value="SSLN_0000165301"/>
</dbReference>
<accession>A0A183SBJ3</accession>
<reference evidence="1 2" key="2">
    <citation type="submission" date="2018-11" db="EMBL/GenBank/DDBJ databases">
        <authorList>
            <consortium name="Pathogen Informatics"/>
        </authorList>
    </citation>
    <scope>NUCLEOTIDE SEQUENCE [LARGE SCALE GENOMIC DNA]</scope>
    <source>
        <strain evidence="1 2">NST_G2</strain>
    </source>
</reference>
<name>A0A183SBJ3_SCHSO</name>
<dbReference type="AlphaFoldDB" id="A0A183SBJ3"/>
<dbReference type="Proteomes" id="UP000275846">
    <property type="component" value="Unassembled WGS sequence"/>
</dbReference>
<keyword evidence="2" id="KW-1185">Reference proteome</keyword>
<organism evidence="3">
    <name type="scientific">Schistocephalus solidus</name>
    <name type="common">Tapeworm</name>
    <dbReference type="NCBI Taxonomy" id="70667"/>
    <lineage>
        <taxon>Eukaryota</taxon>
        <taxon>Metazoa</taxon>
        <taxon>Spiralia</taxon>
        <taxon>Lophotrochozoa</taxon>
        <taxon>Platyhelminthes</taxon>
        <taxon>Cestoda</taxon>
        <taxon>Eucestoda</taxon>
        <taxon>Diphyllobothriidea</taxon>
        <taxon>Diphyllobothriidae</taxon>
        <taxon>Schistocephalus</taxon>
    </lineage>
</organism>
<proteinExistence type="predicted"/>
<evidence type="ECO:0000313" key="2">
    <source>
        <dbReference type="Proteomes" id="UP000275846"/>
    </source>
</evidence>
<evidence type="ECO:0000313" key="1">
    <source>
        <dbReference type="EMBL" id="VDL87976.1"/>
    </source>
</evidence>
<protein>
    <submittedName>
        <fullName evidence="1 3">Uncharacterized protein</fullName>
    </submittedName>
</protein>
<dbReference type="EMBL" id="UYSU01004237">
    <property type="protein sequence ID" value="VDL87976.1"/>
    <property type="molecule type" value="Genomic_DNA"/>
</dbReference>
<gene>
    <name evidence="1" type="ORF">SSLN_LOCUS1591</name>
</gene>
<sequence length="52" mass="5914">MLQPPSLPPHRLPLSRSYQRSALLPATNQPVPQHQPQASLSLTNRWTTYLHS</sequence>
<evidence type="ECO:0000313" key="3">
    <source>
        <dbReference type="WBParaSite" id="SSLN_0000165301-mRNA-1"/>
    </source>
</evidence>